<keyword evidence="9" id="KW-0732">Signal</keyword>
<feature type="domain" description="GPI inositol-deacylase winged helix" evidence="12">
    <location>
        <begin position="1167"/>
        <end position="1249"/>
    </location>
</feature>
<dbReference type="InterPro" id="IPR056884">
    <property type="entry name" value="NPHP3-like_N"/>
</dbReference>
<dbReference type="Pfam" id="PF17851">
    <property type="entry name" value="GH43_C2"/>
    <property type="match status" value="1"/>
</dbReference>
<dbReference type="GO" id="GO:0004553">
    <property type="term" value="F:hydrolase activity, hydrolyzing O-glycosyl compounds"/>
    <property type="evidence" value="ECO:0007669"/>
    <property type="project" value="InterPro"/>
</dbReference>
<reference evidence="14 15" key="1">
    <citation type="submission" date="2020-05" db="EMBL/GenBank/DDBJ databases">
        <title>Identification and distribution of gene clusters putatively required for synthesis of sphingolipid metabolism inhibitors in phylogenetically diverse species of the filamentous fungus Fusarium.</title>
        <authorList>
            <person name="Kim H.-S."/>
            <person name="Busman M."/>
            <person name="Brown D.W."/>
            <person name="Divon H."/>
            <person name="Uhlig S."/>
            <person name="Proctor R.H."/>
        </authorList>
    </citation>
    <scope>NUCLEOTIDE SEQUENCE [LARGE SCALE GENOMIC DNA]</scope>
    <source>
        <strain evidence="14 15">NRRL 25211</strain>
    </source>
</reference>
<dbReference type="Gene3D" id="1.25.40.20">
    <property type="entry name" value="Ankyrin repeat-containing domain"/>
    <property type="match status" value="2"/>
</dbReference>
<evidence type="ECO:0000256" key="2">
    <source>
        <dbReference type="ARBA" id="ARBA00022737"/>
    </source>
</evidence>
<comment type="similarity">
    <text evidence="1">Belongs to the glycosyl hydrolase 43 family.</text>
</comment>
<feature type="repeat" description="ANK" evidence="8">
    <location>
        <begin position="1620"/>
        <end position="1652"/>
    </location>
</feature>
<feature type="repeat" description="ANK" evidence="8">
    <location>
        <begin position="1345"/>
        <end position="1372"/>
    </location>
</feature>
<dbReference type="SUPFAM" id="SSF53167">
    <property type="entry name" value="Purine and uridine phosphorylases"/>
    <property type="match status" value="1"/>
</dbReference>
<dbReference type="PROSITE" id="PS50088">
    <property type="entry name" value="ANK_REPEAT"/>
    <property type="match status" value="10"/>
</dbReference>
<dbReference type="InterPro" id="IPR036770">
    <property type="entry name" value="Ankyrin_rpt-contain_sf"/>
</dbReference>
<keyword evidence="15" id="KW-1185">Reference proteome</keyword>
<keyword evidence="5" id="KW-0326">Glycosidase</keyword>
<accession>A0A8H5PCV0</accession>
<evidence type="ECO:0000259" key="10">
    <source>
        <dbReference type="Pfam" id="PF01048"/>
    </source>
</evidence>
<feature type="signal peptide" evidence="9">
    <location>
        <begin position="1"/>
        <end position="16"/>
    </location>
</feature>
<evidence type="ECO:0000259" key="11">
    <source>
        <dbReference type="Pfam" id="PF17851"/>
    </source>
</evidence>
<dbReference type="InterPro" id="IPR054471">
    <property type="entry name" value="GPIID_WHD"/>
</dbReference>
<gene>
    <name evidence="14" type="ORF">FPANT_4881</name>
</gene>
<feature type="domain" description="Beta-xylosidase C-terminal Concanavalin A-like" evidence="11">
    <location>
        <begin position="314"/>
        <end position="497"/>
    </location>
</feature>
<dbReference type="Gene3D" id="2.115.10.20">
    <property type="entry name" value="Glycosyl hydrolase domain, family 43"/>
    <property type="match status" value="1"/>
</dbReference>
<dbReference type="PRINTS" id="PR01415">
    <property type="entry name" value="ANKYRIN"/>
</dbReference>
<evidence type="ECO:0000256" key="6">
    <source>
        <dbReference type="PIRSR" id="PIRSR606710-1"/>
    </source>
</evidence>
<feature type="chain" id="PRO_5034031217" evidence="9">
    <location>
        <begin position="17"/>
        <end position="1821"/>
    </location>
</feature>
<dbReference type="InterPro" id="IPR023296">
    <property type="entry name" value="Glyco_hydro_beta-prop_sf"/>
</dbReference>
<dbReference type="Proteomes" id="UP000544095">
    <property type="component" value="Unassembled WGS sequence"/>
</dbReference>
<sequence length="1821" mass="200764">MRAILGLLFSAAAALAETFTNPVIWEDLSDVEVTRAGDAYFMTASTFHYSPGAPVLRSYDLVNWEHIGHSVPVLDWSSKYSLENGQRAYVKGIWASSLRYRESDGKFYFVACIEFGKTYIYSASSPTGPWSQIATINKCYYDAGLTFDTDSTPYVAYGRGDLHIAQLSKDMKTEVKEQIVLTPPSTLTLEGSRLYKKDNNWYIFLTRPATGQYIAKSTNGPFGTYNLKIIADNLKLATAPRAGAPHQGGLIDTPNGKWYYMSFVDMYPGGRAPALAPITWGSDGYPSITLVNGQWGNYDYPLPKRTVPSPIGTDTFTGPNLRADWEWNHNPDTKSFSVNNGLTLKTATVTKDLYQARNTLTHRIRGPQGTGTVLIDFSKMADGDRTGLAVLRDSSAWIGIEREGSNFNLVFNTGLSMNTDWTTKSTGSVSARQNNVSFRKVYLRVTANISPGAAGSAVFSYSTDGNSFTNFGSTVSLGNDWQFFPGHRYGILNYATKALGGSVLSEPEPLMSQHRRNQGVFTHEDYTVGWVCALPKELTAATAMLDHQHPALSKPRNDINSYTLGSIGPHNIAITCLPKGMIGNVPAATVASHLVTTFPSIKVGLMVGIGGGVPSNKVRLGDVVVGTSSGDYPGVVKWDAGKVHGQGKFERTGSLNNPPQSLLTALTQLETQHNLVGTKIPEYLEELKQRWPKLAAVSLRHDSLKDVLFKSSYEHVVDIICETDDEDVDENEDEEQDPCQFCDRSMIVKRKDREMRIHYGLIASGDKLIKDAASRNKLNKDLGGQVLCIEMEAAGLVNHFPCLVVRGICDYADSHKNKDWQEHAAIVAAAFAKELLQYLQPTDVEGELPLKDLLNDIRSLLSETRKDVVQMKASQSRKDDIKILDWLTTIDYGLQQSEFQKVQQPGTGRWLLDTSEYRTWLETPSQTLFCQGIPGVGKTILTSGLISHLSSELEGNSSSGISYIFCNFQRQDQQTSDGLLTCILKQLSAGLPSLPESLQSLYTSHAIQRTRPTSREITSTLGSVISEHSRVFIIVDALDEYGSAPGARGSFLVQLAQLQQEFDVNLFATSRYDTAISSEIRSSFINSMNLEINAVRDDIGTYIEGNFNMLPPDIRQNKDLCRDIVESLQVSVDGMFLLARIYLNLLSYKVSETEIRNQLAMFRIKSQGSDHAMLAKGVLLWLTYARSELTVEDLRYALATRSKYRMVCTQDLPFESTMISVCAGLVSLDESSKIIRLVHFTTQEYLIQNPDELFPLTEQDIARTCMAHLWVDENERYRFLDFDLATRSSYPLWWYSALNWGHHGRDSSISNHELIEFMNDEATVSLAMRNALQRFTVGYFFMRHLHIAVYFGLVELAEYLLDMGAAVDSADRTGRTPLSYAAEQGHDAIMVMLLERGAKVDSQDGEVVDPTLRYRNKNAGRTPLSFATQQGHETVVHILITNGASSSVRSKSGRTPLSYAVENGRESLVRLFLDTKPGDISIELGRAIENGHDAIVRLLIEHGAEVDWSTTSGFTPILHATRANNEDIVRLLLKNGASPDPLYSLSTPLSSAAVRGYDGIVRLLLETGRVEIDRPDRFGRTALSHMAQHGKEATVRALLDMGANPDTEAQATFIGAQFYNGRTPLSFAAEKGHKAIVELLINKGANVGLGPTNEAKSTRLAPISYAARNGHEGVVRALVETGRADPNFPDYKGRTPLSYAAGEGLTSVVRLLLGQYNADPGHMDKEGHTPLSDAAKSGHVGVIRELLNTGKVGPDSVDGWGLTPLCQAALWGHKFVVLLLVEKGADVGYVIPSGDWKEKSASEIATRYGHQAIVDILAKSQ</sequence>
<proteinExistence type="inferred from homology"/>
<comment type="caution">
    <text evidence="14">The sequence shown here is derived from an EMBL/GenBank/DDBJ whole genome shotgun (WGS) entry which is preliminary data.</text>
</comment>
<feature type="active site" description="Proton acceptor" evidence="6">
    <location>
        <position position="30"/>
    </location>
</feature>
<keyword evidence="4 8" id="KW-0040">ANK repeat</keyword>
<dbReference type="Pfam" id="PF24883">
    <property type="entry name" value="NPHP3_N"/>
    <property type="match status" value="1"/>
</dbReference>
<dbReference type="Pfam" id="PF12796">
    <property type="entry name" value="Ank_2"/>
    <property type="match status" value="5"/>
</dbReference>
<feature type="active site" description="Proton donor" evidence="6">
    <location>
        <position position="190"/>
    </location>
</feature>
<dbReference type="InterPro" id="IPR000845">
    <property type="entry name" value="Nucleoside_phosphorylase_d"/>
</dbReference>
<evidence type="ECO:0000256" key="7">
    <source>
        <dbReference type="PIRSR" id="PIRSR606710-2"/>
    </source>
</evidence>
<dbReference type="InterPro" id="IPR027417">
    <property type="entry name" value="P-loop_NTPase"/>
</dbReference>
<evidence type="ECO:0000256" key="3">
    <source>
        <dbReference type="ARBA" id="ARBA00022801"/>
    </source>
</evidence>
<feature type="repeat" description="ANK" evidence="8">
    <location>
        <begin position="1760"/>
        <end position="1787"/>
    </location>
</feature>
<evidence type="ECO:0000259" key="12">
    <source>
        <dbReference type="Pfam" id="PF22939"/>
    </source>
</evidence>
<feature type="domain" description="Nucleoside phosphorylase" evidence="10">
    <location>
        <begin position="750"/>
        <end position="837"/>
    </location>
</feature>
<dbReference type="InterPro" id="IPR041542">
    <property type="entry name" value="GH43_C2"/>
</dbReference>
<dbReference type="SMART" id="SM00248">
    <property type="entry name" value="ANK"/>
    <property type="match status" value="13"/>
</dbReference>
<evidence type="ECO:0000256" key="1">
    <source>
        <dbReference type="ARBA" id="ARBA00009865"/>
    </source>
</evidence>
<dbReference type="InterPro" id="IPR002110">
    <property type="entry name" value="Ankyrin_rpt"/>
</dbReference>
<keyword evidence="3 14" id="KW-0378">Hydrolase</keyword>
<dbReference type="SUPFAM" id="SSF49899">
    <property type="entry name" value="Concanavalin A-like lectins/glucanases"/>
    <property type="match status" value="1"/>
</dbReference>
<dbReference type="InterPro" id="IPR051165">
    <property type="entry name" value="Multifunctional_ANK_Repeat"/>
</dbReference>
<feature type="repeat" description="ANK" evidence="8">
    <location>
        <begin position="1452"/>
        <end position="1474"/>
    </location>
</feature>
<dbReference type="Gene3D" id="2.60.120.200">
    <property type="match status" value="1"/>
</dbReference>
<dbReference type="PANTHER" id="PTHR24123">
    <property type="entry name" value="ANKYRIN REPEAT-CONTAINING"/>
    <property type="match status" value="1"/>
</dbReference>
<evidence type="ECO:0000256" key="4">
    <source>
        <dbReference type="ARBA" id="ARBA00023043"/>
    </source>
</evidence>
<feature type="repeat" description="ANK" evidence="8">
    <location>
        <begin position="1692"/>
        <end position="1713"/>
    </location>
</feature>
<evidence type="ECO:0000256" key="9">
    <source>
        <dbReference type="SAM" id="SignalP"/>
    </source>
</evidence>
<evidence type="ECO:0000313" key="15">
    <source>
        <dbReference type="Proteomes" id="UP000544095"/>
    </source>
</evidence>
<dbReference type="InterPro" id="IPR006710">
    <property type="entry name" value="Glyco_hydro_43"/>
</dbReference>
<feature type="site" description="Important for catalytic activity, responsible for pKa modulation of the active site Glu and correct orientation of both the proton donor and substrate" evidence="7">
    <location>
        <position position="142"/>
    </location>
</feature>
<dbReference type="Pfam" id="PF04616">
    <property type="entry name" value="Glyco_hydro_43"/>
    <property type="match status" value="1"/>
</dbReference>
<feature type="repeat" description="ANK" evidence="8">
    <location>
        <begin position="1512"/>
        <end position="1544"/>
    </location>
</feature>
<dbReference type="PROSITE" id="PS50297">
    <property type="entry name" value="ANK_REP_REGION"/>
    <property type="match status" value="9"/>
</dbReference>
<feature type="repeat" description="ANK" evidence="8">
    <location>
        <begin position="1578"/>
        <end position="1610"/>
    </location>
</feature>
<name>A0A8H5PCV0_9HYPO</name>
<feature type="domain" description="Nephrocystin 3-like N-terminal" evidence="13">
    <location>
        <begin position="906"/>
        <end position="1071"/>
    </location>
</feature>
<feature type="repeat" description="ANK" evidence="8">
    <location>
        <begin position="1373"/>
        <end position="1405"/>
    </location>
</feature>
<feature type="repeat" description="ANK" evidence="8">
    <location>
        <begin position="1726"/>
        <end position="1750"/>
    </location>
</feature>
<dbReference type="SUPFAM" id="SSF48403">
    <property type="entry name" value="Ankyrin repeat"/>
    <property type="match status" value="2"/>
</dbReference>
<dbReference type="EMBL" id="JAAOAR010000227">
    <property type="protein sequence ID" value="KAF5594330.1"/>
    <property type="molecule type" value="Genomic_DNA"/>
</dbReference>
<dbReference type="InterPro" id="IPR013320">
    <property type="entry name" value="ConA-like_dom_sf"/>
</dbReference>
<dbReference type="PANTHER" id="PTHR24123:SF33">
    <property type="entry name" value="PROTEIN HOS4"/>
    <property type="match status" value="1"/>
</dbReference>
<feature type="repeat" description="ANK" evidence="8">
    <location>
        <begin position="1419"/>
        <end position="1451"/>
    </location>
</feature>
<dbReference type="Pfam" id="PF01048">
    <property type="entry name" value="PNP_UDP_1"/>
    <property type="match status" value="1"/>
</dbReference>
<dbReference type="InterPro" id="IPR035994">
    <property type="entry name" value="Nucleoside_phosphorylase_sf"/>
</dbReference>
<dbReference type="GO" id="GO:0009116">
    <property type="term" value="P:nucleoside metabolic process"/>
    <property type="evidence" value="ECO:0007669"/>
    <property type="project" value="InterPro"/>
</dbReference>
<evidence type="ECO:0000256" key="5">
    <source>
        <dbReference type="ARBA" id="ARBA00023295"/>
    </source>
</evidence>
<evidence type="ECO:0000259" key="13">
    <source>
        <dbReference type="Pfam" id="PF24883"/>
    </source>
</evidence>
<dbReference type="Pfam" id="PF00023">
    <property type="entry name" value="Ank"/>
    <property type="match status" value="1"/>
</dbReference>
<dbReference type="Gene3D" id="3.40.50.1580">
    <property type="entry name" value="Nucleoside phosphorylase domain"/>
    <property type="match status" value="1"/>
</dbReference>
<keyword evidence="2" id="KW-0677">Repeat</keyword>
<dbReference type="GO" id="GO:0005975">
    <property type="term" value="P:carbohydrate metabolic process"/>
    <property type="evidence" value="ECO:0007669"/>
    <property type="project" value="InterPro"/>
</dbReference>
<evidence type="ECO:0000313" key="14">
    <source>
        <dbReference type="EMBL" id="KAF5594330.1"/>
    </source>
</evidence>
<evidence type="ECO:0000256" key="8">
    <source>
        <dbReference type="PROSITE-ProRule" id="PRU00023"/>
    </source>
</evidence>
<dbReference type="Gene3D" id="3.40.50.300">
    <property type="entry name" value="P-loop containing nucleotide triphosphate hydrolases"/>
    <property type="match status" value="1"/>
</dbReference>
<dbReference type="Pfam" id="PF22939">
    <property type="entry name" value="WHD_GPIID"/>
    <property type="match status" value="1"/>
</dbReference>
<protein>
    <submittedName>
        <fullName evidence="14">Xylosidase glycosyl hydrolase</fullName>
    </submittedName>
</protein>
<dbReference type="CDD" id="cd09001">
    <property type="entry name" value="GH43_FsAxh1-like"/>
    <property type="match status" value="1"/>
</dbReference>
<dbReference type="SUPFAM" id="SSF75005">
    <property type="entry name" value="Arabinanase/levansucrase/invertase"/>
    <property type="match status" value="1"/>
</dbReference>
<organism evidence="14 15">
    <name type="scientific">Fusarium pseudoanthophilum</name>
    <dbReference type="NCBI Taxonomy" id="48495"/>
    <lineage>
        <taxon>Eukaryota</taxon>
        <taxon>Fungi</taxon>
        <taxon>Dikarya</taxon>
        <taxon>Ascomycota</taxon>
        <taxon>Pezizomycotina</taxon>
        <taxon>Sordariomycetes</taxon>
        <taxon>Hypocreomycetidae</taxon>
        <taxon>Hypocreales</taxon>
        <taxon>Nectriaceae</taxon>
        <taxon>Fusarium</taxon>
        <taxon>Fusarium fujikuroi species complex</taxon>
    </lineage>
</organism>